<proteinExistence type="predicted"/>
<protein>
    <recommendedName>
        <fullName evidence="3">GrpB family protein</fullName>
    </recommendedName>
</protein>
<dbReference type="InterPro" id="IPR007344">
    <property type="entry name" value="GrpB/CoaE"/>
</dbReference>
<reference evidence="2" key="1">
    <citation type="submission" date="2016-07" db="EMBL/GenBank/DDBJ databases">
        <authorList>
            <person name="Florea S."/>
            <person name="Webb J.S."/>
            <person name="Jaromczyk J."/>
            <person name="Schardl C.L."/>
        </authorList>
    </citation>
    <scope>NUCLEOTIDE SEQUENCE [LARGE SCALE GENOMIC DNA]</scope>
    <source>
        <strain evidence="2">CY1</strain>
    </source>
</reference>
<dbReference type="SUPFAM" id="SSF81301">
    <property type="entry name" value="Nucleotidyltransferase"/>
    <property type="match status" value="1"/>
</dbReference>
<name>A0A1V4HCB6_9BACL</name>
<keyword evidence="2" id="KW-1185">Reference proteome</keyword>
<sequence>MNVVVTEYNDNWKQKFSEESQKLKDIFADELIDIHHIGSTSVPGLKAKPIIDIMPVVKDIEKIDSFNERIEQLGYECMGELGMKGRRYFRKGGDHRTHQVHVFQGDNEEDMTRHLAVRDYLRTHPDEANQYGDLKESLAKQFPSDIEAYMDGKDEFVKELERRALSWYKMGKDR</sequence>
<evidence type="ECO:0000313" key="2">
    <source>
        <dbReference type="Proteomes" id="UP000190626"/>
    </source>
</evidence>
<dbReference type="Pfam" id="PF04229">
    <property type="entry name" value="GrpB"/>
    <property type="match status" value="1"/>
</dbReference>
<dbReference type="OrthoDB" id="9799092at2"/>
<dbReference type="PANTHER" id="PTHR34822:SF1">
    <property type="entry name" value="GRPB FAMILY PROTEIN"/>
    <property type="match status" value="1"/>
</dbReference>
<gene>
    <name evidence="1" type="ORF">BC351_36670</name>
</gene>
<dbReference type="AlphaFoldDB" id="A0A1V4HCB6"/>
<evidence type="ECO:0008006" key="3">
    <source>
        <dbReference type="Google" id="ProtNLM"/>
    </source>
</evidence>
<dbReference type="Gene3D" id="3.30.460.10">
    <property type="entry name" value="Beta Polymerase, domain 2"/>
    <property type="match status" value="1"/>
</dbReference>
<dbReference type="EMBL" id="MBTG01000037">
    <property type="protein sequence ID" value="OPH49653.1"/>
    <property type="molecule type" value="Genomic_DNA"/>
</dbReference>
<organism evidence="1 2">
    <name type="scientific">Paenibacillus ferrarius</name>
    <dbReference type="NCBI Taxonomy" id="1469647"/>
    <lineage>
        <taxon>Bacteria</taxon>
        <taxon>Bacillati</taxon>
        <taxon>Bacillota</taxon>
        <taxon>Bacilli</taxon>
        <taxon>Bacillales</taxon>
        <taxon>Paenibacillaceae</taxon>
        <taxon>Paenibacillus</taxon>
    </lineage>
</organism>
<comment type="caution">
    <text evidence="1">The sequence shown here is derived from an EMBL/GenBank/DDBJ whole genome shotgun (WGS) entry which is preliminary data.</text>
</comment>
<dbReference type="Proteomes" id="UP000190626">
    <property type="component" value="Unassembled WGS sequence"/>
</dbReference>
<dbReference type="RefSeq" id="WP_079418205.1">
    <property type="nucleotide sequence ID" value="NZ_MBTG01000037.1"/>
</dbReference>
<dbReference type="InterPro" id="IPR043519">
    <property type="entry name" value="NT_sf"/>
</dbReference>
<accession>A0A1V4HCB6</accession>
<dbReference type="PANTHER" id="PTHR34822">
    <property type="entry name" value="GRPB DOMAIN PROTEIN (AFU_ORTHOLOGUE AFUA_1G01530)"/>
    <property type="match status" value="1"/>
</dbReference>
<evidence type="ECO:0000313" key="1">
    <source>
        <dbReference type="EMBL" id="OPH49653.1"/>
    </source>
</evidence>
<dbReference type="STRING" id="1469647.BC351_36670"/>